<evidence type="ECO:0000256" key="2">
    <source>
        <dbReference type="ARBA" id="ARBA00022679"/>
    </source>
</evidence>
<comment type="subunit">
    <text evidence="3">Homohexamer; trimer of homodimers.</text>
</comment>
<evidence type="ECO:0000256" key="3">
    <source>
        <dbReference type="HAMAP-Rule" id="MF_01627"/>
    </source>
</evidence>
<keyword evidence="1 3" id="KW-0328">Glycosyltransferase</keyword>
<evidence type="ECO:0000256" key="1">
    <source>
        <dbReference type="ARBA" id="ARBA00022676"/>
    </source>
</evidence>
<dbReference type="InterPro" id="IPR000845">
    <property type="entry name" value="Nucleoside_phosphorylase_d"/>
</dbReference>
<keyword evidence="2 3" id="KW-0808">Transferase</keyword>
<dbReference type="NCBIfam" id="TIGR00107">
    <property type="entry name" value="deoD"/>
    <property type="match status" value="1"/>
</dbReference>
<dbReference type="GO" id="GO:0004731">
    <property type="term" value="F:purine-nucleoside phosphorylase activity"/>
    <property type="evidence" value="ECO:0007669"/>
    <property type="project" value="UniProtKB-UniRule"/>
</dbReference>
<reference evidence="5 6" key="1">
    <citation type="submission" date="2013-05" db="EMBL/GenBank/DDBJ databases">
        <title>Complete genome sequence of the lipase-producing bacterium Photobacterium gaetbulicola Gung47.</title>
        <authorList>
            <person name="Kim Y.-O."/>
        </authorList>
    </citation>
    <scope>NUCLEOTIDE SEQUENCE [LARGE SCALE GENOMIC DNA]</scope>
    <source>
        <strain evidence="5 6">Gung47</strain>
    </source>
</reference>
<feature type="site" description="Important for catalytic activity" evidence="3">
    <location>
        <position position="218"/>
    </location>
</feature>
<feature type="binding site" description="in other chain" evidence="3">
    <location>
        <position position="21"/>
    </location>
    <ligand>
        <name>phosphate</name>
        <dbReference type="ChEBI" id="CHEBI:43474"/>
        <note>ligand shared between dimeric partners</note>
    </ligand>
</feature>
<feature type="binding site" description="in other chain" evidence="3">
    <location>
        <begin position="88"/>
        <end position="91"/>
    </location>
    <ligand>
        <name>phosphate</name>
        <dbReference type="ChEBI" id="CHEBI:43474"/>
        <note>ligand shared between dimeric partners</note>
    </ligand>
</feature>
<dbReference type="STRING" id="658445.H744_1c0106"/>
<dbReference type="SUPFAM" id="SSF53167">
    <property type="entry name" value="Purine and uridine phosphorylases"/>
    <property type="match status" value="1"/>
</dbReference>
<keyword evidence="6" id="KW-1185">Reference proteome</keyword>
<dbReference type="AlphaFoldDB" id="A0A0C5WQA2"/>
<feature type="binding site" description="in other chain" evidence="3">
    <location>
        <begin position="180"/>
        <end position="182"/>
    </location>
    <ligand>
        <name>a purine D-ribonucleoside</name>
        <dbReference type="ChEBI" id="CHEBI:142355"/>
        <note>ligand shared between dimeric partners</note>
    </ligand>
</feature>
<dbReference type="KEGG" id="pgb:H744_1c0106"/>
<dbReference type="NCBIfam" id="NF004489">
    <property type="entry name" value="PRK05819.1"/>
    <property type="match status" value="1"/>
</dbReference>
<dbReference type="NCBIfam" id="NF009914">
    <property type="entry name" value="PRK13374.1"/>
    <property type="match status" value="1"/>
</dbReference>
<comment type="catalytic activity">
    <reaction evidence="3">
        <text>a purine 2'-deoxy-D-ribonucleoside + phosphate = a purine nucleobase + 2-deoxy-alpha-D-ribose 1-phosphate</text>
        <dbReference type="Rhea" id="RHEA:36431"/>
        <dbReference type="ChEBI" id="CHEBI:26386"/>
        <dbReference type="ChEBI" id="CHEBI:43474"/>
        <dbReference type="ChEBI" id="CHEBI:57259"/>
        <dbReference type="ChEBI" id="CHEBI:142361"/>
        <dbReference type="EC" id="2.4.2.1"/>
    </reaction>
</comment>
<dbReference type="EC" id="2.4.2.1" evidence="3"/>
<dbReference type="PANTHER" id="PTHR43691">
    <property type="entry name" value="URIDINE PHOSPHORYLASE"/>
    <property type="match status" value="1"/>
</dbReference>
<feature type="domain" description="Nucleoside phosphorylase" evidence="4">
    <location>
        <begin position="17"/>
        <end position="225"/>
    </location>
</feature>
<dbReference type="PANTHER" id="PTHR43691:SF2">
    <property type="entry name" value="PURINE NUCLEOSIDE PHOSPHORYLASE DEOD-TYPE"/>
    <property type="match status" value="1"/>
</dbReference>
<dbReference type="EMBL" id="CP005973">
    <property type="protein sequence ID" value="AJR05135.1"/>
    <property type="molecule type" value="Genomic_DNA"/>
</dbReference>
<evidence type="ECO:0000259" key="4">
    <source>
        <dbReference type="Pfam" id="PF01048"/>
    </source>
</evidence>
<evidence type="ECO:0000313" key="6">
    <source>
        <dbReference type="Proteomes" id="UP000032303"/>
    </source>
</evidence>
<feature type="active site" description="Proton donor" evidence="3">
    <location>
        <position position="205"/>
    </location>
</feature>
<organism evidence="5 6">
    <name type="scientific">Photobacterium gaetbulicola Gung47</name>
    <dbReference type="NCBI Taxonomy" id="658445"/>
    <lineage>
        <taxon>Bacteria</taxon>
        <taxon>Pseudomonadati</taxon>
        <taxon>Pseudomonadota</taxon>
        <taxon>Gammaproteobacteria</taxon>
        <taxon>Vibrionales</taxon>
        <taxon>Vibrionaceae</taxon>
        <taxon>Photobacterium</taxon>
    </lineage>
</organism>
<name>A0A0C5WQA2_9GAMM</name>
<accession>A0A0C5WQA2</accession>
<evidence type="ECO:0000313" key="5">
    <source>
        <dbReference type="EMBL" id="AJR05135.1"/>
    </source>
</evidence>
<dbReference type="HAMAP" id="MF_01627">
    <property type="entry name" value="Pur_nucleosid_phosp"/>
    <property type="match status" value="1"/>
</dbReference>
<proteinExistence type="inferred from homology"/>
<dbReference type="Proteomes" id="UP000032303">
    <property type="component" value="Chromosome 1"/>
</dbReference>
<feature type="binding site" description="in other chain" evidence="3">
    <location>
        <begin position="204"/>
        <end position="205"/>
    </location>
    <ligand>
        <name>a purine D-ribonucleoside</name>
        <dbReference type="ChEBI" id="CHEBI:142355"/>
        <note>ligand shared between dimeric partners</note>
    </ligand>
</feature>
<dbReference type="GO" id="GO:0005829">
    <property type="term" value="C:cytosol"/>
    <property type="evidence" value="ECO:0007669"/>
    <property type="project" value="TreeGrafter"/>
</dbReference>
<dbReference type="Gene3D" id="3.40.50.1580">
    <property type="entry name" value="Nucleoside phosphorylase domain"/>
    <property type="match status" value="1"/>
</dbReference>
<protein>
    <recommendedName>
        <fullName evidence="3">Purine nucleoside phosphorylase DeoD-type</fullName>
        <shortName evidence="3">PNP</shortName>
        <ecNumber evidence="3">2.4.2.1</ecNumber>
    </recommendedName>
</protein>
<comment type="function">
    <text evidence="3">Catalyzes the reversible phosphorolytic breakdown of the N-glycosidic bond in the beta-(deoxy)ribonucleoside molecules, with the formation of the corresponding free purine bases and pentose-1-phosphate.</text>
</comment>
<comment type="similarity">
    <text evidence="3">Belongs to the PNP/UDP phosphorylase family.</text>
</comment>
<feature type="binding site" description="in other chain" evidence="3">
    <location>
        <position position="25"/>
    </location>
    <ligand>
        <name>phosphate</name>
        <dbReference type="ChEBI" id="CHEBI:43474"/>
        <note>ligand shared between dimeric partners</note>
    </ligand>
</feature>
<dbReference type="PATRIC" id="fig|658445.3.peg.117"/>
<dbReference type="CDD" id="cd09006">
    <property type="entry name" value="PNP_EcPNPI-like"/>
    <property type="match status" value="1"/>
</dbReference>
<comment type="catalytic activity">
    <reaction evidence="3">
        <text>a purine D-ribonucleoside + phosphate = a purine nucleobase + alpha-D-ribose 1-phosphate</text>
        <dbReference type="Rhea" id="RHEA:19805"/>
        <dbReference type="ChEBI" id="CHEBI:26386"/>
        <dbReference type="ChEBI" id="CHEBI:43474"/>
        <dbReference type="ChEBI" id="CHEBI:57720"/>
        <dbReference type="ChEBI" id="CHEBI:142355"/>
        <dbReference type="EC" id="2.4.2.1"/>
    </reaction>
</comment>
<dbReference type="InterPro" id="IPR035994">
    <property type="entry name" value="Nucleoside_phosphorylase_sf"/>
</dbReference>
<dbReference type="GO" id="GO:0006152">
    <property type="term" value="P:purine nucleoside catabolic process"/>
    <property type="evidence" value="ECO:0007669"/>
    <property type="project" value="TreeGrafter"/>
</dbReference>
<gene>
    <name evidence="3" type="primary">deoD</name>
    <name evidence="5" type="ORF">H744_1c0106</name>
</gene>
<dbReference type="Pfam" id="PF01048">
    <property type="entry name" value="PNP_UDP_1"/>
    <property type="match status" value="1"/>
</dbReference>
<sequence length="236" mass="25576">MMTAHIAGSAEDFASTVIMPGDPLRAKYIAETYLEDAKLVTDIRNMLGYTGYYKGQLISVMGHGMGIPSMVLYGHELINDFGVKRIIRIGSVGATQKDVHMRDVILAQAAGTDSPTNAKRSSGYHMATSATFELLHNAYLSATEKGIDVKVGNVFTGDLYYDPDEDLIPALERFGVLGVDMEVAGLYGLAHQHGIESLAILTVSDHCITGEETTAEERQLSFNNMIEIALETAIKA</sequence>
<dbReference type="InterPro" id="IPR004402">
    <property type="entry name" value="DeoD-type"/>
</dbReference>
<feature type="binding site" evidence="3">
    <location>
        <position position="5"/>
    </location>
    <ligand>
        <name>a purine D-ribonucleoside</name>
        <dbReference type="ChEBI" id="CHEBI:142355"/>
        <note>ligand shared between dimeric partners</note>
    </ligand>
</feature>
<feature type="binding site" evidence="3">
    <location>
        <position position="44"/>
    </location>
    <ligand>
        <name>phosphate</name>
        <dbReference type="ChEBI" id="CHEBI:43474"/>
        <note>ligand shared between dimeric partners</note>
    </ligand>
</feature>
<dbReference type="HOGENOM" id="CLU_068457_2_0_6"/>